<evidence type="ECO:0000313" key="2">
    <source>
        <dbReference type="Proteomes" id="UP000828390"/>
    </source>
</evidence>
<dbReference type="Proteomes" id="UP000828390">
    <property type="component" value="Unassembled WGS sequence"/>
</dbReference>
<reference evidence="1" key="1">
    <citation type="journal article" date="2019" name="bioRxiv">
        <title>The Genome of the Zebra Mussel, Dreissena polymorpha: A Resource for Invasive Species Research.</title>
        <authorList>
            <person name="McCartney M.A."/>
            <person name="Auch B."/>
            <person name="Kono T."/>
            <person name="Mallez S."/>
            <person name="Zhang Y."/>
            <person name="Obille A."/>
            <person name="Becker A."/>
            <person name="Abrahante J.E."/>
            <person name="Garbe J."/>
            <person name="Badalamenti J.P."/>
            <person name="Herman A."/>
            <person name="Mangelson H."/>
            <person name="Liachko I."/>
            <person name="Sullivan S."/>
            <person name="Sone E.D."/>
            <person name="Koren S."/>
            <person name="Silverstein K.A.T."/>
            <person name="Beckman K.B."/>
            <person name="Gohl D.M."/>
        </authorList>
    </citation>
    <scope>NUCLEOTIDE SEQUENCE</scope>
    <source>
        <strain evidence="1">Duluth1</strain>
        <tissue evidence="1">Whole animal</tissue>
    </source>
</reference>
<comment type="caution">
    <text evidence="1">The sequence shown here is derived from an EMBL/GenBank/DDBJ whole genome shotgun (WGS) entry which is preliminary data.</text>
</comment>
<name>A0A9D4N262_DREPO</name>
<keyword evidence="2" id="KW-1185">Reference proteome</keyword>
<organism evidence="1 2">
    <name type="scientific">Dreissena polymorpha</name>
    <name type="common">Zebra mussel</name>
    <name type="synonym">Mytilus polymorpha</name>
    <dbReference type="NCBI Taxonomy" id="45954"/>
    <lineage>
        <taxon>Eukaryota</taxon>
        <taxon>Metazoa</taxon>
        <taxon>Spiralia</taxon>
        <taxon>Lophotrochozoa</taxon>
        <taxon>Mollusca</taxon>
        <taxon>Bivalvia</taxon>
        <taxon>Autobranchia</taxon>
        <taxon>Heteroconchia</taxon>
        <taxon>Euheterodonta</taxon>
        <taxon>Imparidentia</taxon>
        <taxon>Neoheterodontei</taxon>
        <taxon>Myida</taxon>
        <taxon>Dreissenoidea</taxon>
        <taxon>Dreissenidae</taxon>
        <taxon>Dreissena</taxon>
    </lineage>
</organism>
<dbReference type="AlphaFoldDB" id="A0A9D4N262"/>
<evidence type="ECO:0000313" key="1">
    <source>
        <dbReference type="EMBL" id="KAH3885447.1"/>
    </source>
</evidence>
<protein>
    <submittedName>
        <fullName evidence="1">Uncharacterized protein</fullName>
    </submittedName>
</protein>
<reference evidence="1" key="2">
    <citation type="submission" date="2020-11" db="EMBL/GenBank/DDBJ databases">
        <authorList>
            <person name="McCartney M.A."/>
            <person name="Auch B."/>
            <person name="Kono T."/>
            <person name="Mallez S."/>
            <person name="Becker A."/>
            <person name="Gohl D.M."/>
            <person name="Silverstein K.A.T."/>
            <person name="Koren S."/>
            <person name="Bechman K.B."/>
            <person name="Herman A."/>
            <person name="Abrahante J.E."/>
            <person name="Garbe J."/>
        </authorList>
    </citation>
    <scope>NUCLEOTIDE SEQUENCE</scope>
    <source>
        <strain evidence="1">Duluth1</strain>
        <tissue evidence="1">Whole animal</tissue>
    </source>
</reference>
<dbReference type="EMBL" id="JAIWYP010000001">
    <property type="protein sequence ID" value="KAH3885447.1"/>
    <property type="molecule type" value="Genomic_DNA"/>
</dbReference>
<accession>A0A9D4N262</accession>
<gene>
    <name evidence="1" type="ORF">DPMN_009441</name>
</gene>
<sequence length="113" mass="13958">MWKKQAKQSERNPAKVARNINILKIYIMSFATRRMMKEFVDWYSKTSFQSVVLRNMYRFLTDFNYFPHTEDYSEVDDRFMKFLVEAEDFELIYDLYKYNGRPNDPKFEPFWEA</sequence>
<proteinExistence type="predicted"/>